<dbReference type="InterPro" id="IPR010829">
    <property type="entry name" value="Cerato-platanin"/>
</dbReference>
<protein>
    <submittedName>
        <fullName evidence="5">Immunomodulatory protein</fullName>
    </submittedName>
</protein>
<feature type="signal peptide" evidence="4">
    <location>
        <begin position="1"/>
        <end position="19"/>
    </location>
</feature>
<dbReference type="InterPro" id="IPR036908">
    <property type="entry name" value="RlpA-like_sf"/>
</dbReference>
<evidence type="ECO:0000256" key="2">
    <source>
        <dbReference type="ARBA" id="ARBA00010421"/>
    </source>
</evidence>
<name>A0AAD4LII4_9AGAM</name>
<dbReference type="EMBL" id="JAKELL010000014">
    <property type="protein sequence ID" value="KAH8994453.1"/>
    <property type="molecule type" value="Genomic_DNA"/>
</dbReference>
<keyword evidence="6" id="KW-1185">Reference proteome</keyword>
<comment type="subcellular location">
    <subcellularLocation>
        <location evidence="1">Secreted</location>
    </subcellularLocation>
</comment>
<evidence type="ECO:0000256" key="4">
    <source>
        <dbReference type="SAM" id="SignalP"/>
    </source>
</evidence>
<keyword evidence="3" id="KW-0964">Secreted</keyword>
<evidence type="ECO:0000313" key="5">
    <source>
        <dbReference type="EMBL" id="KAH8994453.1"/>
    </source>
</evidence>
<feature type="chain" id="PRO_5042082839" evidence="4">
    <location>
        <begin position="20"/>
        <end position="140"/>
    </location>
</feature>
<sequence>MKLTSTIISLAAFFSVASADNVRFNTFYDNPQTSLNNVACSNGNNGLVTKGFPTFGSLPSFPGIGAAKAVGAWNSPLCGSCWELTFGGNSIYITAIDTVGDGFDISLAAMNILTNGQAQKLDVVNAQATQVDNSFCGLPP</sequence>
<dbReference type="Gene3D" id="2.40.40.10">
    <property type="entry name" value="RlpA-like domain"/>
    <property type="match status" value="1"/>
</dbReference>
<evidence type="ECO:0000313" key="6">
    <source>
        <dbReference type="Proteomes" id="UP001201163"/>
    </source>
</evidence>
<keyword evidence="4" id="KW-0732">Signal</keyword>
<evidence type="ECO:0000256" key="1">
    <source>
        <dbReference type="ARBA" id="ARBA00004613"/>
    </source>
</evidence>
<evidence type="ECO:0000256" key="3">
    <source>
        <dbReference type="ARBA" id="ARBA00022525"/>
    </source>
</evidence>
<gene>
    <name evidence="5" type="ORF">EDB92DRAFT_279534</name>
</gene>
<comment type="similarity">
    <text evidence="2">Belongs to the cerato-platanin family.</text>
</comment>
<proteinExistence type="inferred from homology"/>
<reference evidence="5" key="1">
    <citation type="submission" date="2022-01" db="EMBL/GenBank/DDBJ databases">
        <title>Comparative genomics reveals a dynamic genome evolution in the ectomycorrhizal milk-cap (Lactarius) mushrooms.</title>
        <authorList>
            <consortium name="DOE Joint Genome Institute"/>
            <person name="Lebreton A."/>
            <person name="Tang N."/>
            <person name="Kuo A."/>
            <person name="LaButti K."/>
            <person name="Drula E."/>
            <person name="Barry K."/>
            <person name="Clum A."/>
            <person name="Lipzen A."/>
            <person name="Mousain D."/>
            <person name="Ng V."/>
            <person name="Wang R."/>
            <person name="Wang X."/>
            <person name="Dai Y."/>
            <person name="Henrissat B."/>
            <person name="Grigoriev I.V."/>
            <person name="Guerin-Laguette A."/>
            <person name="Yu F."/>
            <person name="Martin F.M."/>
        </authorList>
    </citation>
    <scope>NUCLEOTIDE SEQUENCE</scope>
    <source>
        <strain evidence="5">QP</strain>
    </source>
</reference>
<comment type="caution">
    <text evidence="5">The sequence shown here is derived from an EMBL/GenBank/DDBJ whole genome shotgun (WGS) entry which is preliminary data.</text>
</comment>
<dbReference type="AlphaFoldDB" id="A0AAD4LII4"/>
<accession>A0AAD4LII4</accession>
<dbReference type="Pfam" id="PF07249">
    <property type="entry name" value="Cerato-platanin"/>
    <property type="match status" value="1"/>
</dbReference>
<dbReference type="CDD" id="cd22778">
    <property type="entry name" value="DPBB_CEPL-like"/>
    <property type="match status" value="1"/>
</dbReference>
<dbReference type="SUPFAM" id="SSF50685">
    <property type="entry name" value="Barwin-like endoglucanases"/>
    <property type="match status" value="1"/>
</dbReference>
<dbReference type="Proteomes" id="UP001201163">
    <property type="component" value="Unassembled WGS sequence"/>
</dbReference>
<dbReference type="GO" id="GO:0005576">
    <property type="term" value="C:extracellular region"/>
    <property type="evidence" value="ECO:0007669"/>
    <property type="project" value="UniProtKB-SubCell"/>
</dbReference>
<organism evidence="5 6">
    <name type="scientific">Lactarius akahatsu</name>
    <dbReference type="NCBI Taxonomy" id="416441"/>
    <lineage>
        <taxon>Eukaryota</taxon>
        <taxon>Fungi</taxon>
        <taxon>Dikarya</taxon>
        <taxon>Basidiomycota</taxon>
        <taxon>Agaricomycotina</taxon>
        <taxon>Agaricomycetes</taxon>
        <taxon>Russulales</taxon>
        <taxon>Russulaceae</taxon>
        <taxon>Lactarius</taxon>
    </lineage>
</organism>